<evidence type="ECO:0000256" key="1">
    <source>
        <dbReference type="ARBA" id="ARBA00022786"/>
    </source>
</evidence>
<dbReference type="GO" id="GO:0016579">
    <property type="term" value="P:protein deubiquitination"/>
    <property type="evidence" value="ECO:0007669"/>
    <property type="project" value="InterPro"/>
</dbReference>
<organism evidence="4 5">
    <name type="scientific">Ensete ventricosum</name>
    <name type="common">Abyssinian banana</name>
    <name type="synonym">Musa ensete</name>
    <dbReference type="NCBI Taxonomy" id="4639"/>
    <lineage>
        <taxon>Eukaryota</taxon>
        <taxon>Viridiplantae</taxon>
        <taxon>Streptophyta</taxon>
        <taxon>Embryophyta</taxon>
        <taxon>Tracheophyta</taxon>
        <taxon>Spermatophyta</taxon>
        <taxon>Magnoliopsida</taxon>
        <taxon>Liliopsida</taxon>
        <taxon>Zingiberales</taxon>
        <taxon>Musaceae</taxon>
        <taxon>Ensete</taxon>
    </lineage>
</organism>
<protein>
    <recommendedName>
        <fullName evidence="6">USP domain-containing protein</fullName>
    </recommendedName>
</protein>
<proteinExistence type="predicted"/>
<dbReference type="AlphaFoldDB" id="A0A427AFI4"/>
<evidence type="ECO:0008006" key="6">
    <source>
        <dbReference type="Google" id="ProtNLM"/>
    </source>
</evidence>
<dbReference type="InterPro" id="IPR001394">
    <property type="entry name" value="Peptidase_C19_UCH"/>
</dbReference>
<gene>
    <name evidence="4" type="ORF">B296_00013281</name>
</gene>
<name>A0A427AFI4_ENSVE</name>
<feature type="non-terminal residue" evidence="4">
    <location>
        <position position="1"/>
    </location>
</feature>
<dbReference type="Gene3D" id="3.90.70.10">
    <property type="entry name" value="Cysteine proteinases"/>
    <property type="match status" value="1"/>
</dbReference>
<reference evidence="4 5" key="1">
    <citation type="journal article" date="2014" name="Agronomy (Basel)">
        <title>A Draft Genome Sequence for Ensete ventricosum, the Drought-Tolerant Tree Against Hunger.</title>
        <authorList>
            <person name="Harrison J."/>
            <person name="Moore K.A."/>
            <person name="Paszkiewicz K."/>
            <person name="Jones T."/>
            <person name="Grant M."/>
            <person name="Ambacheew D."/>
            <person name="Muzemil S."/>
            <person name="Studholme D.J."/>
        </authorList>
    </citation>
    <scope>NUCLEOTIDE SEQUENCE [LARGE SCALE GENOMIC DNA]</scope>
</reference>
<dbReference type="GO" id="GO:0004843">
    <property type="term" value="F:cysteine-type deubiquitinase activity"/>
    <property type="evidence" value="ECO:0007669"/>
    <property type="project" value="InterPro"/>
</dbReference>
<dbReference type="InterPro" id="IPR038765">
    <property type="entry name" value="Papain-like_cys_pep_sf"/>
</dbReference>
<accession>A0A427AFI4</accession>
<feature type="domain" description="Peptidase C19 ubiquitin carboxyl-terminal hydrolase" evidence="2">
    <location>
        <begin position="23"/>
        <end position="69"/>
    </location>
</feature>
<keyword evidence="1" id="KW-0833">Ubl conjugation pathway</keyword>
<dbReference type="SUPFAM" id="SSF54001">
    <property type="entry name" value="Cysteine proteinases"/>
    <property type="match status" value="1"/>
</dbReference>
<evidence type="ECO:0000259" key="2">
    <source>
        <dbReference type="Pfam" id="PF00443"/>
    </source>
</evidence>
<evidence type="ECO:0000313" key="4">
    <source>
        <dbReference type="EMBL" id="RRT74941.1"/>
    </source>
</evidence>
<dbReference type="Pfam" id="PF12436">
    <property type="entry name" value="USP7_ICP0_bdg"/>
    <property type="match status" value="1"/>
</dbReference>
<comment type="caution">
    <text evidence="4">The sequence shown here is derived from an EMBL/GenBank/DDBJ whole genome shotgun (WGS) entry which is preliminary data.</text>
</comment>
<dbReference type="Gene3D" id="3.10.20.90">
    <property type="entry name" value="Phosphatidylinositol 3-kinase Catalytic Subunit, Chain A, domain 1"/>
    <property type="match status" value="1"/>
</dbReference>
<dbReference type="EMBL" id="AMZH03002628">
    <property type="protein sequence ID" value="RRT74941.1"/>
    <property type="molecule type" value="Genomic_DNA"/>
</dbReference>
<feature type="domain" description="Ubiquitin carboxyl-terminal hydrolase 7 ICP0-binding" evidence="3">
    <location>
        <begin position="77"/>
        <end position="135"/>
    </location>
</feature>
<dbReference type="Proteomes" id="UP000287651">
    <property type="component" value="Unassembled WGS sequence"/>
</dbReference>
<dbReference type="InterPro" id="IPR024729">
    <property type="entry name" value="USP7_ICP0-binding_dom"/>
</dbReference>
<sequence>CQHTFRNWFILKLSGDVFVLACSVLVHSGGVHGGHYYAFIRPTLSDQWYLIRLKKEQEEKENKKKEKAEAHLYTIIKVGQLREVSNKAHNAELKLFLEVELGPDLCPVPPPPKTKEDILLFFKLYDPEKEELRYHVFLDSILLAL</sequence>
<evidence type="ECO:0000313" key="5">
    <source>
        <dbReference type="Proteomes" id="UP000287651"/>
    </source>
</evidence>
<evidence type="ECO:0000259" key="3">
    <source>
        <dbReference type="Pfam" id="PF12436"/>
    </source>
</evidence>
<dbReference type="Pfam" id="PF00443">
    <property type="entry name" value="UCH"/>
    <property type="match status" value="1"/>
</dbReference>